<evidence type="ECO:0000313" key="3">
    <source>
        <dbReference type="Proteomes" id="UP000807353"/>
    </source>
</evidence>
<dbReference type="AlphaFoldDB" id="A0A9P5XPW9"/>
<evidence type="ECO:0000313" key="2">
    <source>
        <dbReference type="EMBL" id="KAF9455533.1"/>
    </source>
</evidence>
<evidence type="ECO:0000313" key="1">
    <source>
        <dbReference type="EMBL" id="KAF9455507.1"/>
    </source>
</evidence>
<sequence length="180" mass="20128">MTIDKDIPVINKSLRLSNPATMLIGDECKRTAIINIPIALGYTSASASSIYMLNIETWIPLPPSNLAETNVVDLSNSAYYVERFPFDNVIKLQNPLTILYADQVTVVLQSNVVFDLILPTVQALAIPLSEYVTRWYGNIVIIKHSKSGHIIKFTRSDKLLAEQIVIRETIHAKAVYPQCN</sequence>
<proteinExistence type="predicted"/>
<accession>A0A9P5XPW9</accession>
<keyword evidence="3" id="KW-1185">Reference proteome</keyword>
<gene>
    <name evidence="2" type="ORF">BDZ94DRAFT_1242182</name>
    <name evidence="1" type="ORF">BDZ94DRAFT_1242204</name>
</gene>
<organism evidence="1 3">
    <name type="scientific">Collybia nuda</name>
    <dbReference type="NCBI Taxonomy" id="64659"/>
    <lineage>
        <taxon>Eukaryota</taxon>
        <taxon>Fungi</taxon>
        <taxon>Dikarya</taxon>
        <taxon>Basidiomycota</taxon>
        <taxon>Agaricomycotina</taxon>
        <taxon>Agaricomycetes</taxon>
        <taxon>Agaricomycetidae</taxon>
        <taxon>Agaricales</taxon>
        <taxon>Tricholomatineae</taxon>
        <taxon>Clitocybaceae</taxon>
        <taxon>Collybia</taxon>
    </lineage>
</organism>
<comment type="caution">
    <text evidence="1">The sequence shown here is derived from an EMBL/GenBank/DDBJ whole genome shotgun (WGS) entry which is preliminary data.</text>
</comment>
<dbReference type="EMBL" id="MU150637">
    <property type="protein sequence ID" value="KAF9455507.1"/>
    <property type="molecule type" value="Genomic_DNA"/>
</dbReference>
<dbReference type="Proteomes" id="UP000807353">
    <property type="component" value="Unassembled WGS sequence"/>
</dbReference>
<name>A0A9P5XPW9_9AGAR</name>
<reference evidence="1" key="1">
    <citation type="submission" date="2020-11" db="EMBL/GenBank/DDBJ databases">
        <authorList>
            <consortium name="DOE Joint Genome Institute"/>
            <person name="Ahrendt S."/>
            <person name="Riley R."/>
            <person name="Andreopoulos W."/>
            <person name="Labutti K."/>
            <person name="Pangilinan J."/>
            <person name="Ruiz-Duenas F.J."/>
            <person name="Barrasa J.M."/>
            <person name="Sanchez-Garcia M."/>
            <person name="Camarero S."/>
            <person name="Miyauchi S."/>
            <person name="Serrano A."/>
            <person name="Linde D."/>
            <person name="Babiker R."/>
            <person name="Drula E."/>
            <person name="Ayuso-Fernandez I."/>
            <person name="Pacheco R."/>
            <person name="Padilla G."/>
            <person name="Ferreira P."/>
            <person name="Barriuso J."/>
            <person name="Kellner H."/>
            <person name="Castanera R."/>
            <person name="Alfaro M."/>
            <person name="Ramirez L."/>
            <person name="Pisabarro A.G."/>
            <person name="Kuo A."/>
            <person name="Tritt A."/>
            <person name="Lipzen A."/>
            <person name="He G."/>
            <person name="Yan M."/>
            <person name="Ng V."/>
            <person name="Cullen D."/>
            <person name="Martin F."/>
            <person name="Rosso M.-N."/>
            <person name="Henrissat B."/>
            <person name="Hibbett D."/>
            <person name="Martinez A.T."/>
            <person name="Grigoriev I.V."/>
        </authorList>
    </citation>
    <scope>NUCLEOTIDE SEQUENCE</scope>
    <source>
        <strain evidence="1">CBS 247.69</strain>
    </source>
</reference>
<dbReference type="EMBL" id="MU150626">
    <property type="protein sequence ID" value="KAF9455533.1"/>
    <property type="molecule type" value="Genomic_DNA"/>
</dbReference>
<protein>
    <submittedName>
        <fullName evidence="1">Uncharacterized protein</fullName>
    </submittedName>
</protein>